<dbReference type="AlphaFoldDB" id="A0A0D7AHS1"/>
<feature type="compositionally biased region" description="Basic and acidic residues" evidence="1">
    <location>
        <begin position="48"/>
        <end position="64"/>
    </location>
</feature>
<evidence type="ECO:0000313" key="3">
    <source>
        <dbReference type="Proteomes" id="UP000054144"/>
    </source>
</evidence>
<evidence type="ECO:0000256" key="1">
    <source>
        <dbReference type="SAM" id="MobiDB-lite"/>
    </source>
</evidence>
<evidence type="ECO:0000313" key="2">
    <source>
        <dbReference type="EMBL" id="KIY51415.1"/>
    </source>
</evidence>
<organism evidence="2 3">
    <name type="scientific">Fistulina hepatica ATCC 64428</name>
    <dbReference type="NCBI Taxonomy" id="1128425"/>
    <lineage>
        <taxon>Eukaryota</taxon>
        <taxon>Fungi</taxon>
        <taxon>Dikarya</taxon>
        <taxon>Basidiomycota</taxon>
        <taxon>Agaricomycotina</taxon>
        <taxon>Agaricomycetes</taxon>
        <taxon>Agaricomycetidae</taxon>
        <taxon>Agaricales</taxon>
        <taxon>Fistulinaceae</taxon>
        <taxon>Fistulina</taxon>
    </lineage>
</organism>
<keyword evidence="3" id="KW-1185">Reference proteome</keyword>
<feature type="region of interest" description="Disordered" evidence="1">
    <location>
        <begin position="33"/>
        <end position="126"/>
    </location>
</feature>
<sequence length="544" mass="60587">MAGNGLPKRCPPTRAMKKLLISTEMVAQTDVVQEASEGVTSPVPAMKQADKVRAVSEAAERREAIAQPPMFTPDAGEGVPGAQEQRSHDSGEEFHDDSEGNMSADDESDLDGVEIKKPTKKRKDVSARAQDVIAQIAEHTQVVGKFRVVSSKHKAEFQEISEPEDNGNRLLGNDKTSLGLPSGTLACRYLKEKTSVQVRVRCDTPGSDDVGLKNTVKIEDPQSGSDLSMTTTVIRRRRRDAAGTSMIRARVRPTNNSLPFAQVSEAMTIWHTKFIPTVYTIIALDKNPWQFSTKQTFIDELQDLFDDLFAEWSPQVRLTAQHGVYRLICQRVYEWHGNLGNFARKIIKKWFEYEEDGVQFFTISEDIAAWVSENVAPSQSKEDPGFLWRYNDSKKLTGFYRSFTFSYIYAYSLHAEYHSIYSFEDPPIGAMALAAVAGKRALKAWQSGKEDHGKVGGTSSFSVANWGEATRKYAQEIKKLPSEQLQKICDAAKEVLSDIEQNWRKPGLPSYASVDGSRNVSDGMDLVSDASSHSSIVYNDSDED</sequence>
<name>A0A0D7AHS1_9AGAR</name>
<protein>
    <submittedName>
        <fullName evidence="2">Uncharacterized protein</fullName>
    </submittedName>
</protein>
<accession>A0A0D7AHS1</accession>
<reference evidence="2 3" key="1">
    <citation type="journal article" date="2015" name="Fungal Genet. Biol.">
        <title>Evolution of novel wood decay mechanisms in Agaricales revealed by the genome sequences of Fistulina hepatica and Cylindrobasidium torrendii.</title>
        <authorList>
            <person name="Floudas D."/>
            <person name="Held B.W."/>
            <person name="Riley R."/>
            <person name="Nagy L.G."/>
            <person name="Koehler G."/>
            <person name="Ransdell A.S."/>
            <person name="Younus H."/>
            <person name="Chow J."/>
            <person name="Chiniquy J."/>
            <person name="Lipzen A."/>
            <person name="Tritt A."/>
            <person name="Sun H."/>
            <person name="Haridas S."/>
            <person name="LaButti K."/>
            <person name="Ohm R.A."/>
            <person name="Kues U."/>
            <person name="Blanchette R.A."/>
            <person name="Grigoriev I.V."/>
            <person name="Minto R.E."/>
            <person name="Hibbett D.S."/>
        </authorList>
    </citation>
    <scope>NUCLEOTIDE SEQUENCE [LARGE SCALE GENOMIC DNA]</scope>
    <source>
        <strain evidence="2 3">ATCC 64428</strain>
    </source>
</reference>
<proteinExistence type="predicted"/>
<gene>
    <name evidence="2" type="ORF">FISHEDRAFT_56714</name>
</gene>
<dbReference type="OrthoDB" id="2800649at2759"/>
<feature type="region of interest" description="Disordered" evidence="1">
    <location>
        <begin position="507"/>
        <end position="544"/>
    </location>
</feature>
<dbReference type="Proteomes" id="UP000054144">
    <property type="component" value="Unassembled WGS sequence"/>
</dbReference>
<dbReference type="EMBL" id="KN881660">
    <property type="protein sequence ID" value="KIY51415.1"/>
    <property type="molecule type" value="Genomic_DNA"/>
</dbReference>
<feature type="compositionally biased region" description="Polar residues" evidence="1">
    <location>
        <begin position="529"/>
        <end position="538"/>
    </location>
</feature>